<protein>
    <submittedName>
        <fullName evidence="2">Prolyl oligopeptidase</fullName>
    </submittedName>
</protein>
<dbReference type="SUPFAM" id="SSF53474">
    <property type="entry name" value="alpha/beta-Hydrolases"/>
    <property type="match status" value="1"/>
</dbReference>
<proteinExistence type="predicted"/>
<dbReference type="STRING" id="1380566.A0A179FDQ4"/>
<dbReference type="PANTHER" id="PTHR42103:SF2">
    <property type="entry name" value="AB HYDROLASE-1 DOMAIN-CONTAINING PROTEIN"/>
    <property type="match status" value="1"/>
</dbReference>
<feature type="compositionally biased region" description="Basic residues" evidence="1">
    <location>
        <begin position="297"/>
        <end position="310"/>
    </location>
</feature>
<dbReference type="AlphaFoldDB" id="A0A179FDQ4"/>
<reference evidence="2 3" key="1">
    <citation type="journal article" date="2016" name="PLoS Pathog.">
        <title>Biosynthesis of antibiotic leucinostatins in bio-control fungus Purpureocillium lilacinum and their inhibition on phytophthora revealed by genome mining.</title>
        <authorList>
            <person name="Wang G."/>
            <person name="Liu Z."/>
            <person name="Lin R."/>
            <person name="Li E."/>
            <person name="Mao Z."/>
            <person name="Ling J."/>
            <person name="Yang Y."/>
            <person name="Yin W.B."/>
            <person name="Xie B."/>
        </authorList>
    </citation>
    <scope>NUCLEOTIDE SEQUENCE [LARGE SCALE GENOMIC DNA]</scope>
    <source>
        <strain evidence="2">170</strain>
    </source>
</reference>
<name>A0A179FDQ4_METCM</name>
<dbReference type="OrthoDB" id="10260961at2759"/>
<dbReference type="Gene3D" id="3.40.50.1820">
    <property type="entry name" value="alpha/beta hydrolase"/>
    <property type="match status" value="2"/>
</dbReference>
<dbReference type="PANTHER" id="PTHR42103">
    <property type="entry name" value="ALPHA/BETA-HYDROLASES SUPERFAMILY PROTEIN"/>
    <property type="match status" value="1"/>
</dbReference>
<organism evidence="2 3">
    <name type="scientific">Pochonia chlamydosporia 170</name>
    <dbReference type="NCBI Taxonomy" id="1380566"/>
    <lineage>
        <taxon>Eukaryota</taxon>
        <taxon>Fungi</taxon>
        <taxon>Dikarya</taxon>
        <taxon>Ascomycota</taxon>
        <taxon>Pezizomycotina</taxon>
        <taxon>Sordariomycetes</taxon>
        <taxon>Hypocreomycetidae</taxon>
        <taxon>Hypocreales</taxon>
        <taxon>Clavicipitaceae</taxon>
        <taxon>Pochonia</taxon>
    </lineage>
</organism>
<sequence length="458" mass="50199">MLPEPALSFTIPSLHDGTILDCRIYHPASLCATNARAPPWRRHAAVVAHPYAPMGGCYDDPILESVATGLLRTGYLVGTFNFRYLLPWQAHQLRQDQTKQLTARRGAGHSAGRTSWTAKPERDDYASVVGFMVHYIHFLDPFSQVSAPDGSIEDTTHAADIPRSVPSSTSPTEIPALLMGGYSYGAMITAQIPPLNKLLEPFASPHVDSNAAQIRLRAQHLAEQQNVILGSTRSAVIQVRSPHSPTRRPCGVRVGGDEGDRSPRKSHESGGRRSFSLDAEDRFRKGVHEFMAKRRAKHPHLHLHSGHRRSASSEMVRNNAREQEDEKGGGTVEIEEEKLPVITGLLRPRPAYFMVSPLQGLVTHLATMSLLPSRMRHDSDDGSEEKLVLNPTLAVFGDNDVFVPVGRLRGWMAKLGGNAGSLFTGYEVATAGHFWVEEGVLHVMTERIGAFASGLICG</sequence>
<dbReference type="GeneID" id="28852202"/>
<dbReference type="Proteomes" id="UP000078397">
    <property type="component" value="Unassembled WGS sequence"/>
</dbReference>
<feature type="region of interest" description="Disordered" evidence="1">
    <location>
        <begin position="240"/>
        <end position="278"/>
    </location>
</feature>
<comment type="caution">
    <text evidence="2">The sequence shown here is derived from an EMBL/GenBank/DDBJ whole genome shotgun (WGS) entry which is preliminary data.</text>
</comment>
<dbReference type="RefSeq" id="XP_018141202.1">
    <property type="nucleotide sequence ID" value="XM_018288208.1"/>
</dbReference>
<evidence type="ECO:0000313" key="3">
    <source>
        <dbReference type="Proteomes" id="UP000078397"/>
    </source>
</evidence>
<evidence type="ECO:0000256" key="1">
    <source>
        <dbReference type="SAM" id="MobiDB-lite"/>
    </source>
</evidence>
<dbReference type="KEGG" id="pchm:VFPPC_09722"/>
<keyword evidence="3" id="KW-1185">Reference proteome</keyword>
<feature type="compositionally biased region" description="Basic and acidic residues" evidence="1">
    <location>
        <begin position="319"/>
        <end position="328"/>
    </location>
</feature>
<accession>A0A179FDQ4</accession>
<evidence type="ECO:0000313" key="2">
    <source>
        <dbReference type="EMBL" id="OAQ63622.1"/>
    </source>
</evidence>
<feature type="region of interest" description="Disordered" evidence="1">
    <location>
        <begin position="297"/>
        <end position="331"/>
    </location>
</feature>
<feature type="compositionally biased region" description="Basic and acidic residues" evidence="1">
    <location>
        <begin position="255"/>
        <end position="271"/>
    </location>
</feature>
<gene>
    <name evidence="2" type="ORF">VFPPC_09722</name>
</gene>
<dbReference type="EMBL" id="LSBJ02000006">
    <property type="protein sequence ID" value="OAQ63622.1"/>
    <property type="molecule type" value="Genomic_DNA"/>
</dbReference>
<dbReference type="InterPro" id="IPR029058">
    <property type="entry name" value="AB_hydrolase_fold"/>
</dbReference>
<feature type="region of interest" description="Disordered" evidence="1">
    <location>
        <begin position="153"/>
        <end position="172"/>
    </location>
</feature>